<evidence type="ECO:0000313" key="1">
    <source>
        <dbReference type="EMBL" id="MBM3318813.1"/>
    </source>
</evidence>
<dbReference type="Gene3D" id="1.50.10.20">
    <property type="match status" value="1"/>
</dbReference>
<evidence type="ECO:0000313" key="2">
    <source>
        <dbReference type="Proteomes" id="UP000748308"/>
    </source>
</evidence>
<name>A0A938BPY0_UNCEI</name>
<dbReference type="SUPFAM" id="SSF48208">
    <property type="entry name" value="Six-hairpin glycosidases"/>
    <property type="match status" value="1"/>
</dbReference>
<gene>
    <name evidence="1" type="ORF">FJY75_13270</name>
</gene>
<dbReference type="AlphaFoldDB" id="A0A938BPY0"/>
<proteinExistence type="predicted"/>
<dbReference type="Proteomes" id="UP000748308">
    <property type="component" value="Unassembled WGS sequence"/>
</dbReference>
<dbReference type="InterPro" id="IPR008928">
    <property type="entry name" value="6-hairpin_glycosidase_sf"/>
</dbReference>
<dbReference type="EMBL" id="VGIY01000497">
    <property type="protein sequence ID" value="MBM3318813.1"/>
    <property type="molecule type" value="Genomic_DNA"/>
</dbReference>
<sequence>MPSYPETTGYIIPTLLNVWRETGDSEARRRALEMADWELGVQLPDGAIPDLATGAPVVFDTGQVLFGWVGAFRETGDERYLAAALRAGDWMLGVMDADGAWRRCMGSSSGLTFNARSAWALLELAGAAGAAGAAGEGRYAEAARRFLEWSLAREEGRGWFDLNCLNDGDRPLLHTIAYTAEGQLEAGLLLDEPRLLEAAARTARELAAHVGSSGRMAGRFARGWAPAASWACLTGMAQISRVWSRLHALAPEPLLAQAAARALGFLTATHDVASGHGGLRGGIRGSFPITGAYCRYRIPNWAAKFFVDALRYGPGEDRQPAFKG</sequence>
<reference evidence="1" key="1">
    <citation type="submission" date="2019-03" db="EMBL/GenBank/DDBJ databases">
        <title>Lake Tanganyika Metagenome-Assembled Genomes (MAGs).</title>
        <authorList>
            <person name="Tran P."/>
        </authorList>
    </citation>
    <scope>NUCLEOTIDE SEQUENCE</scope>
    <source>
        <strain evidence="1">M_DeepCast_400m_m2_100</strain>
    </source>
</reference>
<evidence type="ECO:0008006" key="3">
    <source>
        <dbReference type="Google" id="ProtNLM"/>
    </source>
</evidence>
<organism evidence="1 2">
    <name type="scientific">Eiseniibacteriota bacterium</name>
    <dbReference type="NCBI Taxonomy" id="2212470"/>
    <lineage>
        <taxon>Bacteria</taxon>
        <taxon>Candidatus Eiseniibacteriota</taxon>
    </lineage>
</organism>
<accession>A0A938BPY0</accession>
<comment type="caution">
    <text evidence="1">The sequence shown here is derived from an EMBL/GenBank/DDBJ whole genome shotgun (WGS) entry which is preliminary data.</text>
</comment>
<dbReference type="GO" id="GO:0005975">
    <property type="term" value="P:carbohydrate metabolic process"/>
    <property type="evidence" value="ECO:0007669"/>
    <property type="project" value="InterPro"/>
</dbReference>
<protein>
    <recommendedName>
        <fullName evidence="3">Squalene cyclase C-terminal domain-containing protein</fullName>
    </recommendedName>
</protein>